<dbReference type="InterPro" id="IPR003961">
    <property type="entry name" value="FN3_dom"/>
</dbReference>
<sequence length="612" mass="65228">MLAVHRKVKGFAAGVGLCSAALLTPLFACANEVVDVMVLYTSAEKARQNGAIDTHINHLVAATNTMYATSNMGIRLRLVHSREMNIAGVDQMGSNELSLLRSNTTVRNLRTQYGADVVTMLAASTNSICGIGYVGGGSNGRFSSYARDYAYNMVGCGATTFAHEIGHNIGLAHSRKQGDTGGVFDYGLGYGVDNQFVTVMAYPSAFGTYNSLSRFSDPTTSACNGYACGVSKEYSNGADAVSAINAVASQIANWYPTEVDGGNPGDGGEDCQLPAKPGKPVASDIGSSSYTAAWSTADNAATYQVQRWAGAWQNYSVTTSTQVDITGETGDVAYSRVIGINSCGEQGEPSDWVKVELQSDTGGPGEDCSTPAKPNQPNAENITRTSFDISWGQVSGAATYQVLLWNGAQRVWEEYTTTAETQVTVTGIAEDVAYVAVVGVNRCGTKGQASSWIAVTMQSDLPPDNGENLISNGSFENGSIAGWSEGFSGRINLIDSSHTGSYALAASNRTNWYDGVMQEMTGVIQPSKTYDISAWVRMAAGTDRVRIQVWYQDGAGAHWLDPIQQNVSADWSQLKGSIQLNVSGNLQYVRLFIMGPQPGQTFYLDDVTLTER</sequence>
<accession>A0ABW4XHH7</accession>
<dbReference type="InterPro" id="IPR024079">
    <property type="entry name" value="MetalloPept_cat_dom_sf"/>
</dbReference>
<keyword evidence="4" id="KW-0624">Polysaccharide degradation</keyword>
<dbReference type="Pfam" id="PF13582">
    <property type="entry name" value="Reprolysin_3"/>
    <property type="match status" value="1"/>
</dbReference>
<comment type="caution">
    <text evidence="10">The sequence shown here is derived from an EMBL/GenBank/DDBJ whole genome shotgun (WGS) entry which is preliminary data.</text>
</comment>
<keyword evidence="5" id="KW-0378">Hydrolase</keyword>
<dbReference type="Proteomes" id="UP001597380">
    <property type="component" value="Unassembled WGS sequence"/>
</dbReference>
<dbReference type="InterPro" id="IPR044846">
    <property type="entry name" value="GH10"/>
</dbReference>
<dbReference type="InterPro" id="IPR013783">
    <property type="entry name" value="Ig-like_fold"/>
</dbReference>
<keyword evidence="8" id="KW-0732">Signal</keyword>
<name>A0ABW4XHH7_9GAMM</name>
<dbReference type="InterPro" id="IPR036116">
    <property type="entry name" value="FN3_sf"/>
</dbReference>
<dbReference type="EC" id="3.2.1.8" evidence="3"/>
<evidence type="ECO:0000256" key="6">
    <source>
        <dbReference type="ARBA" id="ARBA00023295"/>
    </source>
</evidence>
<dbReference type="PANTHER" id="PTHR31490">
    <property type="entry name" value="GLYCOSYL HYDROLASE"/>
    <property type="match status" value="1"/>
</dbReference>
<comment type="catalytic activity">
    <reaction evidence="1">
        <text>Endohydrolysis of (1-&gt;4)-beta-D-xylosidic linkages in xylans.</text>
        <dbReference type="EC" id="3.2.1.8"/>
    </reaction>
</comment>
<dbReference type="Gene3D" id="2.60.40.10">
    <property type="entry name" value="Immunoglobulins"/>
    <property type="match status" value="2"/>
</dbReference>
<comment type="similarity">
    <text evidence="2">Belongs to the glycosyl hydrolase 10 (cellulase F) family.</text>
</comment>
<dbReference type="PROSITE" id="PS50853">
    <property type="entry name" value="FN3"/>
    <property type="match status" value="2"/>
</dbReference>
<keyword evidence="11" id="KW-1185">Reference proteome</keyword>
<feature type="domain" description="Fibronectin type-III" evidence="9">
    <location>
        <begin position="373"/>
        <end position="460"/>
    </location>
</feature>
<feature type="signal peptide" evidence="8">
    <location>
        <begin position="1"/>
        <end position="30"/>
    </location>
</feature>
<dbReference type="Gene3D" id="3.40.390.10">
    <property type="entry name" value="Collagenase (Catalytic Domain)"/>
    <property type="match status" value="1"/>
</dbReference>
<evidence type="ECO:0000256" key="2">
    <source>
        <dbReference type="ARBA" id="ARBA00007495"/>
    </source>
</evidence>
<dbReference type="EMBL" id="JBHUHT010000007">
    <property type="protein sequence ID" value="MFD2094980.1"/>
    <property type="molecule type" value="Genomic_DNA"/>
</dbReference>
<keyword evidence="6" id="KW-0326">Glycosidase</keyword>
<proteinExistence type="inferred from homology"/>
<feature type="domain" description="Fibronectin type-III" evidence="9">
    <location>
        <begin position="276"/>
        <end position="360"/>
    </location>
</feature>
<evidence type="ECO:0000259" key="9">
    <source>
        <dbReference type="PROSITE" id="PS50853"/>
    </source>
</evidence>
<dbReference type="InterPro" id="IPR008979">
    <property type="entry name" value="Galactose-bd-like_sf"/>
</dbReference>
<dbReference type="SUPFAM" id="SSF49265">
    <property type="entry name" value="Fibronectin type III"/>
    <property type="match status" value="1"/>
</dbReference>
<evidence type="ECO:0000256" key="8">
    <source>
        <dbReference type="SAM" id="SignalP"/>
    </source>
</evidence>
<evidence type="ECO:0000313" key="11">
    <source>
        <dbReference type="Proteomes" id="UP001597380"/>
    </source>
</evidence>
<keyword evidence="4" id="KW-0858">Xylan degradation</keyword>
<feature type="region of interest" description="Disordered" evidence="7">
    <location>
        <begin position="359"/>
        <end position="380"/>
    </location>
</feature>
<gene>
    <name evidence="10" type="ORF">ACFSJ3_03225</name>
</gene>
<dbReference type="Pfam" id="PF02018">
    <property type="entry name" value="CBM_4_9"/>
    <property type="match status" value="1"/>
</dbReference>
<evidence type="ECO:0000313" key="10">
    <source>
        <dbReference type="EMBL" id="MFD2094980.1"/>
    </source>
</evidence>
<dbReference type="PANTHER" id="PTHR31490:SF88">
    <property type="entry name" value="BETA-XYLANASE"/>
    <property type="match status" value="1"/>
</dbReference>
<evidence type="ECO:0000256" key="4">
    <source>
        <dbReference type="ARBA" id="ARBA00022651"/>
    </source>
</evidence>
<dbReference type="SUPFAM" id="SSF55486">
    <property type="entry name" value="Metalloproteases ('zincins'), catalytic domain"/>
    <property type="match status" value="1"/>
</dbReference>
<evidence type="ECO:0000256" key="1">
    <source>
        <dbReference type="ARBA" id="ARBA00000681"/>
    </source>
</evidence>
<dbReference type="SUPFAM" id="SSF49785">
    <property type="entry name" value="Galactose-binding domain-like"/>
    <property type="match status" value="1"/>
</dbReference>
<dbReference type="Gene3D" id="2.60.120.260">
    <property type="entry name" value="Galactose-binding domain-like"/>
    <property type="match status" value="1"/>
</dbReference>
<protein>
    <recommendedName>
        <fullName evidence="3">endo-1,4-beta-xylanase</fullName>
        <ecNumber evidence="3">3.2.1.8</ecNumber>
    </recommendedName>
</protein>
<dbReference type="RefSeq" id="WP_345337997.1">
    <property type="nucleotide sequence ID" value="NZ_BAABLI010000004.1"/>
</dbReference>
<keyword evidence="4" id="KW-0119">Carbohydrate metabolism</keyword>
<reference evidence="11" key="1">
    <citation type="journal article" date="2019" name="Int. J. Syst. Evol. Microbiol.">
        <title>The Global Catalogue of Microorganisms (GCM) 10K type strain sequencing project: providing services to taxonomists for standard genome sequencing and annotation.</title>
        <authorList>
            <consortium name="The Broad Institute Genomics Platform"/>
            <consortium name="The Broad Institute Genome Sequencing Center for Infectious Disease"/>
            <person name="Wu L."/>
            <person name="Ma J."/>
        </authorList>
    </citation>
    <scope>NUCLEOTIDE SEQUENCE [LARGE SCALE GENOMIC DNA]</scope>
    <source>
        <strain evidence="11">CGMCC 1.10992</strain>
    </source>
</reference>
<feature type="chain" id="PRO_5046794011" description="endo-1,4-beta-xylanase" evidence="8">
    <location>
        <begin position="31"/>
        <end position="612"/>
    </location>
</feature>
<evidence type="ECO:0000256" key="7">
    <source>
        <dbReference type="SAM" id="MobiDB-lite"/>
    </source>
</evidence>
<evidence type="ECO:0000256" key="3">
    <source>
        <dbReference type="ARBA" id="ARBA00012590"/>
    </source>
</evidence>
<dbReference type="InterPro" id="IPR003305">
    <property type="entry name" value="CenC_carb-bd"/>
</dbReference>
<evidence type="ECO:0000256" key="5">
    <source>
        <dbReference type="ARBA" id="ARBA00022801"/>
    </source>
</evidence>
<organism evidence="10 11">
    <name type="scientific">Corallincola platygyrae</name>
    <dbReference type="NCBI Taxonomy" id="1193278"/>
    <lineage>
        <taxon>Bacteria</taxon>
        <taxon>Pseudomonadati</taxon>
        <taxon>Pseudomonadota</taxon>
        <taxon>Gammaproteobacteria</taxon>
        <taxon>Alteromonadales</taxon>
        <taxon>Psychromonadaceae</taxon>
        <taxon>Corallincola</taxon>
    </lineage>
</organism>